<reference evidence="1" key="1">
    <citation type="submission" date="2018-09" db="EMBL/GenBank/DDBJ databases">
        <title>A genomic encyclopedia of anaerobic methanotrophic archaea.</title>
        <authorList>
            <person name="Skennerton C.T."/>
            <person name="Chadwick G.L."/>
            <person name="Laso-Perez R."/>
            <person name="Leu A.O."/>
            <person name="Speth D.R."/>
            <person name="Yu H."/>
            <person name="Morgan-Lang C."/>
            <person name="Hatzenpichler R."/>
            <person name="Goudeau D."/>
            <person name="Malmstrom R."/>
            <person name="Woyke T."/>
            <person name="Hallam S."/>
            <person name="Tyson G.W."/>
            <person name="Wegener G."/>
            <person name="Boetius A."/>
            <person name="Orphan V.J."/>
        </authorList>
    </citation>
    <scope>NUCLEOTIDE SEQUENCE</scope>
    <source>
        <strain evidence="1">CONS3730D10UFb2</strain>
    </source>
</reference>
<name>A0AC61SCA3_9EURY</name>
<sequence length="285" mass="32569">MLFQISRIKPISVLLLCMMITFLCGCINDQEEESHTEQVTHSPGLVEVMVTEVVDGDTITISGGERVRLIGIDAPETDEEYYQESKTYLTKQILYQEIKLESDVTDKDKYGRSLRYIWFDGEFINAQIVKNGLAIAKQFDPDIRYQHLIADAEKEAMEKKVVMWSAVPIQESYSFNTDTLGLEVISYQDASKYIGEIKTVEGTIVGTYKHTNTDSSIIFLNFHDPYIGYFTALIWSDDWDKFPESPDIFYKNKKVRVTGKIEEHKGSPEIIVNDIDQIEVVGTSE</sequence>
<evidence type="ECO:0000313" key="1">
    <source>
        <dbReference type="EMBL" id="TKY92249.1"/>
    </source>
</evidence>
<dbReference type="EMBL" id="QYBA01000050">
    <property type="protein sequence ID" value="TKY92249.1"/>
    <property type="molecule type" value="Genomic_DNA"/>
</dbReference>
<proteinExistence type="predicted"/>
<evidence type="ECO:0000313" key="2">
    <source>
        <dbReference type="Proteomes" id="UP000315423"/>
    </source>
</evidence>
<accession>A0AC61SCA3</accession>
<gene>
    <name evidence="1" type="ORF">C5S46_01605</name>
</gene>
<organism evidence="1 2">
    <name type="scientific">Candidatus Methanomarinus sp</name>
    <dbReference type="NCBI Taxonomy" id="3386244"/>
    <lineage>
        <taxon>Archaea</taxon>
        <taxon>Methanobacteriati</taxon>
        <taxon>Methanobacteriota</taxon>
        <taxon>Stenosarchaea group</taxon>
        <taxon>Methanomicrobia</taxon>
        <taxon>Methanosarcinales</taxon>
        <taxon>ANME-2 cluster</taxon>
        <taxon>Candidatus Methanocomedenaceae</taxon>
        <taxon>Candidatus Methanomarinus</taxon>
    </lineage>
</organism>
<protein>
    <submittedName>
        <fullName evidence="1">Thermonuclease family protein</fullName>
    </submittedName>
</protein>
<dbReference type="Proteomes" id="UP000315423">
    <property type="component" value="Unassembled WGS sequence"/>
</dbReference>
<comment type="caution">
    <text evidence="1">The sequence shown here is derived from an EMBL/GenBank/DDBJ whole genome shotgun (WGS) entry which is preliminary data.</text>
</comment>